<dbReference type="Gene3D" id="3.50.30.90">
    <property type="match status" value="1"/>
</dbReference>
<dbReference type="InterPro" id="IPR012353">
    <property type="entry name" value="UCP015244"/>
</dbReference>
<feature type="region of interest" description="Disordered" evidence="1">
    <location>
        <begin position="1"/>
        <end position="22"/>
    </location>
</feature>
<dbReference type="InterPro" id="IPR036388">
    <property type="entry name" value="WH-like_DNA-bd_sf"/>
</dbReference>
<dbReference type="Pfam" id="PF16254">
    <property type="entry name" value="DUF4910"/>
    <property type="match status" value="1"/>
</dbReference>
<dbReference type="Gene3D" id="3.40.630.10">
    <property type="entry name" value="Zn peptidases"/>
    <property type="match status" value="1"/>
</dbReference>
<evidence type="ECO:0000259" key="2">
    <source>
        <dbReference type="Pfam" id="PF09940"/>
    </source>
</evidence>
<protein>
    <submittedName>
        <fullName evidence="5">DUF4910 domain-containing protein</fullName>
    </submittedName>
</protein>
<reference evidence="6" key="1">
    <citation type="journal article" date="2019" name="Int. J. Syst. Evol. Microbiol.">
        <title>The Global Catalogue of Microorganisms (GCM) 10K type strain sequencing project: providing services to taxonomists for standard genome sequencing and annotation.</title>
        <authorList>
            <consortium name="The Broad Institute Genomics Platform"/>
            <consortium name="The Broad Institute Genome Sequencing Center for Infectious Disease"/>
            <person name="Wu L."/>
            <person name="Ma J."/>
        </authorList>
    </citation>
    <scope>NUCLEOTIDE SEQUENCE [LARGE SCALE GENOMIC DNA]</scope>
    <source>
        <strain evidence="6">JCM 9933</strain>
    </source>
</reference>
<organism evidence="5 6">
    <name type="scientific">Craurococcus roseus</name>
    <dbReference type="NCBI Taxonomy" id="77585"/>
    <lineage>
        <taxon>Bacteria</taxon>
        <taxon>Pseudomonadati</taxon>
        <taxon>Pseudomonadota</taxon>
        <taxon>Alphaproteobacteria</taxon>
        <taxon>Acetobacterales</taxon>
        <taxon>Acetobacteraceae</taxon>
        <taxon>Craurococcus</taxon>
    </lineage>
</organism>
<gene>
    <name evidence="5" type="ORF">GCM10009416_06080</name>
</gene>
<feature type="domain" description="DUF4910" evidence="4">
    <location>
        <begin position="30"/>
        <end position="366"/>
    </location>
</feature>
<keyword evidence="6" id="KW-1185">Reference proteome</keyword>
<name>A0ABP3PMF7_9PROT</name>
<proteinExistence type="predicted"/>
<dbReference type="InterPro" id="IPR032622">
    <property type="entry name" value="UCP01524_HTH"/>
</dbReference>
<dbReference type="InterPro" id="IPR032610">
    <property type="entry name" value="DUF2172"/>
</dbReference>
<dbReference type="RefSeq" id="WP_343893677.1">
    <property type="nucleotide sequence ID" value="NZ_BAAAFZ010000008.1"/>
</dbReference>
<comment type="caution">
    <text evidence="5">The sequence shown here is derived from an EMBL/GenBank/DDBJ whole genome shotgun (WGS) entry which is preliminary data.</text>
</comment>
<dbReference type="EMBL" id="BAAAFZ010000008">
    <property type="protein sequence ID" value="GAA0570327.1"/>
    <property type="molecule type" value="Genomic_DNA"/>
</dbReference>
<dbReference type="Gene3D" id="1.10.10.10">
    <property type="entry name" value="Winged helix-like DNA-binding domain superfamily/Winged helix DNA-binding domain"/>
    <property type="match status" value="1"/>
</dbReference>
<dbReference type="PIRSF" id="PIRSF015244">
    <property type="entry name" value="UCP015244"/>
    <property type="match status" value="1"/>
</dbReference>
<feature type="domain" description="UCP01524 winged helix-turn-helix" evidence="3">
    <location>
        <begin position="370"/>
        <end position="448"/>
    </location>
</feature>
<evidence type="ECO:0000313" key="6">
    <source>
        <dbReference type="Proteomes" id="UP001501588"/>
    </source>
</evidence>
<dbReference type="Proteomes" id="UP001501588">
    <property type="component" value="Unassembled WGS sequence"/>
</dbReference>
<sequence length="450" mass="48780">MPLDRAEAASQEVRGDGGPSSGVTGEALHAHCRALYAVCRSITGPGLRATLAYVAERLPLAVREVPSGTPALDWAVPREWTPRSAWIRSLDGETVVDFARHSLHLLQYSKAVDRVVSNEELQRHLHSLPEQPDLIPYRTAYYSDTWGFCLPHRLRESLTDAAYRVRIDADLAPGALSYGECVLPGESADEVLISVHCCHPSLANDNLSGLSLALELARALEGRKRRLTWRFLFIPGTIGSVAWLAANRDGAVGRIRHGLVLSCLGDGGAFHYKASRRGNASIDRIAAHVLRHEGAGNQLLPFIPYGYDERQYCSPGFDLPVGCLMRSPNGTFPEYHTSADDLDFVRPEHLARSYAALERIADVIEGDALLRSTAPYGEPQLGRRGLYAAIGGTGPGETGRGFDQMTLLWVLNLADGRHTLLDMAERAGQPFAAVRAAADAAIAAGLLVPA</sequence>
<dbReference type="Pfam" id="PF16221">
    <property type="entry name" value="HTH_47"/>
    <property type="match status" value="1"/>
</dbReference>
<accession>A0ABP3PMF7</accession>
<evidence type="ECO:0000256" key="1">
    <source>
        <dbReference type="SAM" id="MobiDB-lite"/>
    </source>
</evidence>
<evidence type="ECO:0000259" key="4">
    <source>
        <dbReference type="Pfam" id="PF16254"/>
    </source>
</evidence>
<evidence type="ECO:0000259" key="3">
    <source>
        <dbReference type="Pfam" id="PF16221"/>
    </source>
</evidence>
<evidence type="ECO:0000313" key="5">
    <source>
        <dbReference type="EMBL" id="GAA0570327.1"/>
    </source>
</evidence>
<dbReference type="SUPFAM" id="SSF53187">
    <property type="entry name" value="Zn-dependent exopeptidases"/>
    <property type="match status" value="1"/>
</dbReference>
<dbReference type="Pfam" id="PF09940">
    <property type="entry name" value="DUF2172"/>
    <property type="match status" value="1"/>
</dbReference>
<feature type="domain" description="DUF2172" evidence="2">
    <location>
        <begin position="79"/>
        <end position="169"/>
    </location>
</feature>
<dbReference type="InterPro" id="IPR032589">
    <property type="entry name" value="DUF4910"/>
</dbReference>